<dbReference type="EMBL" id="SNXK01000013">
    <property type="protein sequence ID" value="TDP29397.1"/>
    <property type="molecule type" value="Genomic_DNA"/>
</dbReference>
<evidence type="ECO:0000313" key="1">
    <source>
        <dbReference type="EMBL" id="TDP29397.1"/>
    </source>
</evidence>
<gene>
    <name evidence="1" type="ORF">DFR75_11366</name>
</gene>
<proteinExistence type="predicted"/>
<keyword evidence="2" id="KW-1185">Reference proteome</keyword>
<sequence length="213" mass="23385">MLSGAAIVAEPWHHAWVGDYFERIIDVEVGAAEADALGARVVDWMVARGLLTRQMSSESMYSSKVEAGFVPGPQWAGIADDWGADWLPGPVAVIVGRHAHHGGQGETEPEYATCPHCATRTVIIDYPNRWEADPAVWQPYSSAIEEWVTIGAGDVTCRTCRTSAPINAWTWSDDFALGALAVEFWHWPPLHDTFVAELAAQLGHRTVHHTGKF</sequence>
<protein>
    <submittedName>
        <fullName evidence="1">Uncharacterized protein</fullName>
    </submittedName>
</protein>
<accession>A0A4R6P082</accession>
<evidence type="ECO:0000313" key="2">
    <source>
        <dbReference type="Proteomes" id="UP000295087"/>
    </source>
</evidence>
<dbReference type="Proteomes" id="UP000295087">
    <property type="component" value="Unassembled WGS sequence"/>
</dbReference>
<organism evidence="1 2">
    <name type="scientific">Nocardia ignorata</name>
    <dbReference type="NCBI Taxonomy" id="145285"/>
    <lineage>
        <taxon>Bacteria</taxon>
        <taxon>Bacillati</taxon>
        <taxon>Actinomycetota</taxon>
        <taxon>Actinomycetes</taxon>
        <taxon>Mycobacteriales</taxon>
        <taxon>Nocardiaceae</taxon>
        <taxon>Nocardia</taxon>
    </lineage>
</organism>
<dbReference type="AlphaFoldDB" id="A0A4R6P082"/>
<name>A0A4R6P082_NOCIG</name>
<reference evidence="1 2" key="1">
    <citation type="submission" date="2019-03" db="EMBL/GenBank/DDBJ databases">
        <title>Genomic Encyclopedia of Type Strains, Phase IV (KMG-IV): sequencing the most valuable type-strain genomes for metagenomic binning, comparative biology and taxonomic classification.</title>
        <authorList>
            <person name="Goeker M."/>
        </authorList>
    </citation>
    <scope>NUCLEOTIDE SEQUENCE [LARGE SCALE GENOMIC DNA]</scope>
    <source>
        <strain evidence="1 2">DSM 44496</strain>
    </source>
</reference>
<comment type="caution">
    <text evidence="1">The sequence shown here is derived from an EMBL/GenBank/DDBJ whole genome shotgun (WGS) entry which is preliminary data.</text>
</comment>